<accession>A0ABR2WPV1</accession>
<organism evidence="2 3">
    <name type="scientific">Basidiobolus ranarum</name>
    <dbReference type="NCBI Taxonomy" id="34480"/>
    <lineage>
        <taxon>Eukaryota</taxon>
        <taxon>Fungi</taxon>
        <taxon>Fungi incertae sedis</taxon>
        <taxon>Zoopagomycota</taxon>
        <taxon>Entomophthoromycotina</taxon>
        <taxon>Basidiobolomycetes</taxon>
        <taxon>Basidiobolales</taxon>
        <taxon>Basidiobolaceae</taxon>
        <taxon>Basidiobolus</taxon>
    </lineage>
</organism>
<evidence type="ECO:0000313" key="2">
    <source>
        <dbReference type="EMBL" id="KAK9763543.1"/>
    </source>
</evidence>
<name>A0ABR2WPV1_9FUNG</name>
<evidence type="ECO:0000313" key="3">
    <source>
        <dbReference type="Proteomes" id="UP001479436"/>
    </source>
</evidence>
<proteinExistence type="predicted"/>
<reference evidence="2 3" key="1">
    <citation type="submission" date="2023-04" db="EMBL/GenBank/DDBJ databases">
        <title>Genome of Basidiobolus ranarum AG-B5.</title>
        <authorList>
            <person name="Stajich J.E."/>
            <person name="Carter-House D."/>
            <person name="Gryganskyi A."/>
        </authorList>
    </citation>
    <scope>NUCLEOTIDE SEQUENCE [LARGE SCALE GENOMIC DNA]</scope>
    <source>
        <strain evidence="2 3">AG-B5</strain>
    </source>
</reference>
<dbReference type="PANTHER" id="PTHR36124">
    <property type="match status" value="1"/>
</dbReference>
<dbReference type="InterPro" id="IPR046366">
    <property type="entry name" value="MPAB"/>
</dbReference>
<keyword evidence="3" id="KW-1185">Reference proteome</keyword>
<dbReference type="Proteomes" id="UP001479436">
    <property type="component" value="Unassembled WGS sequence"/>
</dbReference>
<protein>
    <recommendedName>
        <fullName evidence="1">ER-bound oxygenase mpaB/mpaB'/Rubber oxygenase catalytic domain-containing protein</fullName>
    </recommendedName>
</protein>
<dbReference type="Pfam" id="PF09995">
    <property type="entry name" value="MPAB_Lcp_cat"/>
    <property type="match status" value="1"/>
</dbReference>
<dbReference type="EMBL" id="JASJQH010000614">
    <property type="protein sequence ID" value="KAK9763543.1"/>
    <property type="molecule type" value="Genomic_DNA"/>
</dbReference>
<feature type="domain" description="ER-bound oxygenase mpaB/mpaB'/Rubber oxygenase catalytic" evidence="1">
    <location>
        <begin position="146"/>
        <end position="282"/>
    </location>
</feature>
<dbReference type="PANTHER" id="PTHR36124:SF1">
    <property type="entry name" value="ER-BOUND OXYGENASE MPAB_MPAB'_RUBBER OXYGENASE CATALYTIC DOMAIN-CONTAINING PROTEIN"/>
    <property type="match status" value="1"/>
</dbReference>
<comment type="caution">
    <text evidence="2">The sequence shown here is derived from an EMBL/GenBank/DDBJ whole genome shotgun (WGS) entry which is preliminary data.</text>
</comment>
<evidence type="ECO:0000259" key="1">
    <source>
        <dbReference type="Pfam" id="PF09995"/>
    </source>
</evidence>
<gene>
    <name evidence="2" type="ORF">K7432_009672</name>
</gene>
<dbReference type="InterPro" id="IPR018713">
    <property type="entry name" value="MPAB/Lcp_cat_dom"/>
</dbReference>
<sequence>MWTILFSILALTSYWLYVRHQRYYNRDYLKTLSLNNVSSEEKNSLVHAIVSVAGQTEFPFTYTKALEYGLFRTYGIPSISSILAKTRELTKRTGKRYDDTDLLIKEFIENSFYADLKCPFAIPLTSVKGHESRASEALNRMNQIHSNYRISNEDYLYTLTVFVCEPIRWIDRFEWRPTTSNEKQAIFLLWRDIGARMGIQDIPDSYEGMFQFNTEYEERHMVFHPVNHKVAIATRDLFVSKIPRILHPFSHSAVYALMDDRLRIAMGFEKPSAWLIRSIEAAMFVRAWFIRNWMLPRRKCQRRTPTHANKDGMYVPKFHVFDRTYENGYRIQDLGPSSIKDKRTAM</sequence>